<feature type="domain" description="Ionotropic glutamate receptor C-terminal" evidence="6">
    <location>
        <begin position="38"/>
        <end position="260"/>
    </location>
</feature>
<comment type="caution">
    <text evidence="7">The sequence shown here is derived from an EMBL/GenBank/DDBJ whole genome shotgun (WGS) entry which is preliminary data.</text>
</comment>
<evidence type="ECO:0000259" key="5">
    <source>
        <dbReference type="SMART" id="SM00062"/>
    </source>
</evidence>
<protein>
    <submittedName>
        <fullName evidence="7">Transporter substrate-binding domain-containing protein</fullName>
    </submittedName>
</protein>
<evidence type="ECO:0000256" key="1">
    <source>
        <dbReference type="ARBA" id="ARBA00004196"/>
    </source>
</evidence>
<comment type="similarity">
    <text evidence="2 4">Belongs to the bacterial solute-binding protein 3 family.</text>
</comment>
<comment type="subcellular location">
    <subcellularLocation>
        <location evidence="1">Cell envelope</location>
    </subcellularLocation>
</comment>
<dbReference type="SMART" id="SM00062">
    <property type="entry name" value="PBPb"/>
    <property type="match status" value="1"/>
</dbReference>
<reference evidence="7" key="2">
    <citation type="submission" date="2021-04" db="EMBL/GenBank/DDBJ databases">
        <authorList>
            <person name="Dong X."/>
        </authorList>
    </citation>
    <scope>NUCLEOTIDE SEQUENCE</scope>
    <source>
        <strain evidence="7">ZWT</strain>
    </source>
</reference>
<dbReference type="Pfam" id="PF00497">
    <property type="entry name" value="SBP_bac_3"/>
    <property type="match status" value="1"/>
</dbReference>
<dbReference type="GO" id="GO:0030313">
    <property type="term" value="C:cell envelope"/>
    <property type="evidence" value="ECO:0007669"/>
    <property type="project" value="UniProtKB-SubCell"/>
</dbReference>
<accession>A0A9J6P4U9</accession>
<dbReference type="GO" id="GO:0015276">
    <property type="term" value="F:ligand-gated monoatomic ion channel activity"/>
    <property type="evidence" value="ECO:0007669"/>
    <property type="project" value="InterPro"/>
</dbReference>
<dbReference type="PROSITE" id="PS01039">
    <property type="entry name" value="SBP_BACTERIAL_3"/>
    <property type="match status" value="1"/>
</dbReference>
<dbReference type="SUPFAM" id="SSF53850">
    <property type="entry name" value="Periplasmic binding protein-like II"/>
    <property type="match status" value="1"/>
</dbReference>
<evidence type="ECO:0000256" key="2">
    <source>
        <dbReference type="ARBA" id="ARBA00010333"/>
    </source>
</evidence>
<evidence type="ECO:0000313" key="8">
    <source>
        <dbReference type="Proteomes" id="UP001056429"/>
    </source>
</evidence>
<sequence>MKGIYAKLLSLVLVGMVMLTLSSCGKEVSVEGINKKGKLVLGTSADYAPYEFHKEIDGKDTIVGFDIDIAKAIAEDLGVELEIKDMSFDGLLEALVTGKIDFIIAGMTPTPERAENVDFSKIYYTAVNNILINKENMDKISNLEDLKGKKIGVQKGSVQEALVTEQIKEAELKSLGKITDLILELKYGKVDAIVIENPVAEAYVEKNQELMITDINLDVNSEEIGSAVAASKGNEELIEAINKTIDKLIEEGKIDEFIVNANSLLEE</sequence>
<dbReference type="Gene3D" id="3.40.190.10">
    <property type="entry name" value="Periplasmic binding protein-like II"/>
    <property type="match status" value="2"/>
</dbReference>
<reference evidence="7" key="1">
    <citation type="journal article" date="2021" name="mSystems">
        <title>Bacteria and Archaea Synergistically Convert Glycine Betaine to Biogenic Methane in the Formosa Cold Seep of the South China Sea.</title>
        <authorList>
            <person name="Li L."/>
            <person name="Zhang W."/>
            <person name="Zhang S."/>
            <person name="Song L."/>
            <person name="Sun Q."/>
            <person name="Zhang H."/>
            <person name="Xiang H."/>
            <person name="Dong X."/>
        </authorList>
    </citation>
    <scope>NUCLEOTIDE SEQUENCE</scope>
    <source>
        <strain evidence="7">ZWT</strain>
    </source>
</reference>
<dbReference type="EMBL" id="JAGSOJ010000003">
    <property type="protein sequence ID" value="MCM1991252.1"/>
    <property type="molecule type" value="Genomic_DNA"/>
</dbReference>
<dbReference type="AlphaFoldDB" id="A0A9J6P4U9"/>
<evidence type="ECO:0000256" key="3">
    <source>
        <dbReference type="ARBA" id="ARBA00022729"/>
    </source>
</evidence>
<dbReference type="PROSITE" id="PS51257">
    <property type="entry name" value="PROKAR_LIPOPROTEIN"/>
    <property type="match status" value="1"/>
</dbReference>
<dbReference type="InterPro" id="IPR001320">
    <property type="entry name" value="Iontro_rcpt_C"/>
</dbReference>
<dbReference type="PANTHER" id="PTHR35936:SF17">
    <property type="entry name" value="ARGININE-BINDING EXTRACELLULAR PROTEIN ARTP"/>
    <property type="match status" value="1"/>
</dbReference>
<dbReference type="GO" id="GO:0016020">
    <property type="term" value="C:membrane"/>
    <property type="evidence" value="ECO:0007669"/>
    <property type="project" value="InterPro"/>
</dbReference>
<evidence type="ECO:0000259" key="6">
    <source>
        <dbReference type="SMART" id="SM00079"/>
    </source>
</evidence>
<dbReference type="InterPro" id="IPR001638">
    <property type="entry name" value="Solute-binding_3/MltF_N"/>
</dbReference>
<keyword evidence="8" id="KW-1185">Reference proteome</keyword>
<dbReference type="CDD" id="cd13620">
    <property type="entry name" value="PBP2_GltS"/>
    <property type="match status" value="1"/>
</dbReference>
<dbReference type="SMART" id="SM00079">
    <property type="entry name" value="PBPe"/>
    <property type="match status" value="1"/>
</dbReference>
<name>A0A9J6P4U9_9CLOT</name>
<feature type="domain" description="Solute-binding protein family 3/N-terminal" evidence="5">
    <location>
        <begin position="38"/>
        <end position="266"/>
    </location>
</feature>
<keyword evidence="3" id="KW-0732">Signal</keyword>
<evidence type="ECO:0000256" key="4">
    <source>
        <dbReference type="RuleBase" id="RU003744"/>
    </source>
</evidence>
<proteinExistence type="inferred from homology"/>
<evidence type="ECO:0000313" key="7">
    <source>
        <dbReference type="EMBL" id="MCM1991252.1"/>
    </source>
</evidence>
<dbReference type="Proteomes" id="UP001056429">
    <property type="component" value="Unassembled WGS sequence"/>
</dbReference>
<gene>
    <name evidence="7" type="ORF">KDK92_16070</name>
</gene>
<dbReference type="RefSeq" id="WP_250860358.1">
    <property type="nucleotide sequence ID" value="NZ_JAGSOJ010000003.1"/>
</dbReference>
<dbReference type="PANTHER" id="PTHR35936">
    <property type="entry name" value="MEMBRANE-BOUND LYTIC MUREIN TRANSGLYCOSYLASE F"/>
    <property type="match status" value="1"/>
</dbReference>
<organism evidence="7 8">
    <name type="scientific">Oceanirhabdus seepicola</name>
    <dbReference type="NCBI Taxonomy" id="2828781"/>
    <lineage>
        <taxon>Bacteria</taxon>
        <taxon>Bacillati</taxon>
        <taxon>Bacillota</taxon>
        <taxon>Clostridia</taxon>
        <taxon>Eubacteriales</taxon>
        <taxon>Clostridiaceae</taxon>
        <taxon>Oceanirhabdus</taxon>
    </lineage>
</organism>
<dbReference type="InterPro" id="IPR018313">
    <property type="entry name" value="SBP_3_CS"/>
</dbReference>